<name>H6L7J1_SAPGL</name>
<accession>H6L7J1</accession>
<sequence length="79" mass="8687">MIFFGACAAASPCAATLWGSQVCSALRFFRCAQKTGSGLRPPRRIARPFGLRPWRLCRYLQPKGRSHSCWALVFLAAAA</sequence>
<evidence type="ECO:0000313" key="1">
    <source>
        <dbReference type="EMBL" id="AFC23023.1"/>
    </source>
</evidence>
<gene>
    <name evidence="1" type="ordered locus">SGRA_0284</name>
</gene>
<dbReference type="STRING" id="984262.SGRA_0284"/>
<dbReference type="Proteomes" id="UP000007519">
    <property type="component" value="Chromosome"/>
</dbReference>
<dbReference type="AlphaFoldDB" id="H6L7J1"/>
<protein>
    <submittedName>
        <fullName evidence="1">Uncharacterized protein</fullName>
    </submittedName>
</protein>
<organism evidence="1 2">
    <name type="scientific">Saprospira grandis (strain Lewin)</name>
    <dbReference type="NCBI Taxonomy" id="984262"/>
    <lineage>
        <taxon>Bacteria</taxon>
        <taxon>Pseudomonadati</taxon>
        <taxon>Bacteroidota</taxon>
        <taxon>Saprospiria</taxon>
        <taxon>Saprospirales</taxon>
        <taxon>Saprospiraceae</taxon>
        <taxon>Saprospira</taxon>
    </lineage>
</organism>
<proteinExistence type="predicted"/>
<dbReference type="EMBL" id="CP002831">
    <property type="protein sequence ID" value="AFC23023.1"/>
    <property type="molecule type" value="Genomic_DNA"/>
</dbReference>
<dbReference type="KEGG" id="sgn:SGRA_0284"/>
<evidence type="ECO:0000313" key="2">
    <source>
        <dbReference type="Proteomes" id="UP000007519"/>
    </source>
</evidence>
<reference evidence="1" key="1">
    <citation type="submission" date="2011-06" db="EMBL/GenBank/DDBJ databases">
        <authorList>
            <person name="Saw J.H.W."/>
            <person name="Kanbe M."/>
            <person name="Aizawa S.-I."/>
            <person name="Saito J.A."/>
            <person name="Young A."/>
            <person name="Hou S."/>
            <person name="Alam M."/>
        </authorList>
    </citation>
    <scope>NUCLEOTIDE SEQUENCE</scope>
    <source>
        <strain evidence="1">Lewin</strain>
    </source>
</reference>
<keyword evidence="2" id="KW-1185">Reference proteome</keyword>
<dbReference type="HOGENOM" id="CLU_2604028_0_0_10"/>
<reference evidence="1" key="2">
    <citation type="journal article" date="2012" name="Stand. Genomic Sci.">
        <title>Complete genome sequencing and analysis of Saprospira grandis str. Lewin, a predatory marine bacterium.</title>
        <authorList>
            <person name="Saw J.H."/>
            <person name="Yuryev A."/>
            <person name="Kanbe M."/>
            <person name="Hou S."/>
            <person name="Young A.G."/>
            <person name="Aizawa S."/>
            <person name="Alam M."/>
        </authorList>
    </citation>
    <scope>NUCLEOTIDE SEQUENCE [LARGE SCALE GENOMIC DNA]</scope>
    <source>
        <strain evidence="1">Lewin</strain>
    </source>
</reference>